<reference evidence="2 3" key="1">
    <citation type="submission" date="2020-06" db="EMBL/GenBank/DDBJ databases">
        <authorList>
            <person name="Cao W.R."/>
        </authorList>
    </citation>
    <scope>NUCLEOTIDE SEQUENCE [LARGE SCALE GENOMIC DNA]</scope>
    <source>
        <strain evidence="2 3">B1Z28</strain>
    </source>
</reference>
<dbReference type="SUPFAM" id="SSF51126">
    <property type="entry name" value="Pectin lyase-like"/>
    <property type="match status" value="1"/>
</dbReference>
<name>A0ABX2PVP0_9RHOB</name>
<dbReference type="Pfam" id="PF13229">
    <property type="entry name" value="Beta_helix"/>
    <property type="match status" value="1"/>
</dbReference>
<accession>A0ABX2PVP0</accession>
<dbReference type="InterPro" id="IPR006626">
    <property type="entry name" value="PbH1"/>
</dbReference>
<dbReference type="Gene3D" id="2.160.20.10">
    <property type="entry name" value="Single-stranded right-handed beta-helix, Pectin lyase-like"/>
    <property type="match status" value="2"/>
</dbReference>
<protein>
    <submittedName>
        <fullName evidence="2">Right-handed parallel beta-helix repeat-containing protein</fullName>
    </submittedName>
</protein>
<sequence length="1111" mass="118577">MSGDYSRDSFDALRDFAGVFLQQGRAVLDADWNEMVQIFQRRIRAGTVDTIGRCVVPRETEDAFEIQIVGNSIEIGPGRIYHYGKLVQNSGFANFDGTIPARPDPVFDRGTDVEDGPAGVLDEMIAPPDGPWLPYEEQPYWPTPDALPGENTTSLAYLVSWQREVTPVKDPSLLEPAMGGIDTTTRLQTVWQVRMLADVGDNATCETPDDELDDWIETIAPSTARLSSATIDIDDPEDPCLVPPTEGYTGIENQFYRVELHATEEDTPPTRFKFSRENASVTATVEAIANPAASVTVSRIGRDEVLRFAAGDWVEITDNIREFNHRSGQMLRVANVNPETREIEFEAGQTVDADLVPSGGAGDTFVDRRTRMIRWDQRGIIRLADNTEWEDLGAGGSDGLIPIPPDGTAVILENGITVTFDTVDGPGTFRDMDYWRFAARTAGTQIEELRSAPPDGIQRHYCRLAIVRFPNSVQDCRVFWPPEFEGGEAESCGCTVCVTAEGHNSGALTIQAAIDQVGAQGGTVCLDAGGYVLTDPVTINGRTAIKVVGQGIGTLLFYQGVGGAFQINNSFDIQLERFSLFVAPGEDPAGNLGIAHGIAAINTALLAVRRVAILLLSPNPEDSFDFGIALDGIQIGAKIEECLIIAPHAIGSRSTYGLDEDGDLTFVALAELRMLDCILLGGRVTLLFDRVALNIALAEFARNLIFGLERAVVIRFAEVPAASTQIDSNTIIANRTALRLGSNDIRVQDCEVSGGDEAGDGIVLTDGLVPELRTDAQIVGNNIFDLAGTGIRIEGFHDAILIKRNMIRRCGAAGITVEADADIRHLAIDNNVVEDIAGTVGPENAGGIIVGAGDNGQIIGNQVRAIGQGGIGGQTFAGIGVQGVGSLAIESNAISEIGPDQPEARAYAILIRPPYEGLIVNANRITGASEVTANDLTGWLGIHIGTDPPTFGSDLVLGPPVLAHVASIPRAELRAVGFVEFEGTLVRFAPARFRANPSRGTSNQIGLSGNQVRNRSRIGQPMIRVFDAQITSLAVAQNQCILNGRGGLSEVVLLGAQRLVVTGNTITHNTDALSLRLAGTAATVIGNITTAGIALNSANLPAPFDALNVIA</sequence>
<feature type="domain" description="Right handed beta helix" evidence="1">
    <location>
        <begin position="723"/>
        <end position="871"/>
    </location>
</feature>
<comment type="caution">
    <text evidence="2">The sequence shown here is derived from an EMBL/GenBank/DDBJ whole genome shotgun (WGS) entry which is preliminary data.</text>
</comment>
<dbReference type="InterPro" id="IPR011050">
    <property type="entry name" value="Pectin_lyase_fold/virulence"/>
</dbReference>
<organism evidence="2 3">
    <name type="scientific">Ruegeria haliotis</name>
    <dbReference type="NCBI Taxonomy" id="2747601"/>
    <lineage>
        <taxon>Bacteria</taxon>
        <taxon>Pseudomonadati</taxon>
        <taxon>Pseudomonadota</taxon>
        <taxon>Alphaproteobacteria</taxon>
        <taxon>Rhodobacterales</taxon>
        <taxon>Roseobacteraceae</taxon>
        <taxon>Ruegeria</taxon>
    </lineage>
</organism>
<evidence type="ECO:0000259" key="1">
    <source>
        <dbReference type="Pfam" id="PF13229"/>
    </source>
</evidence>
<keyword evidence="3" id="KW-1185">Reference proteome</keyword>
<dbReference type="InterPro" id="IPR039448">
    <property type="entry name" value="Beta_helix"/>
</dbReference>
<dbReference type="Pfam" id="PF20129">
    <property type="entry name" value="DUF6519"/>
    <property type="match status" value="3"/>
</dbReference>
<dbReference type="EMBL" id="JABXWT010000021">
    <property type="protein sequence ID" value="NVO58257.1"/>
    <property type="molecule type" value="Genomic_DNA"/>
</dbReference>
<evidence type="ECO:0000313" key="2">
    <source>
        <dbReference type="EMBL" id="NVO58257.1"/>
    </source>
</evidence>
<gene>
    <name evidence="2" type="ORF">HW561_20945</name>
</gene>
<dbReference type="InterPro" id="IPR045392">
    <property type="entry name" value="DUF6519"/>
</dbReference>
<proteinExistence type="predicted"/>
<dbReference type="SMART" id="SM00710">
    <property type="entry name" value="PbH1"/>
    <property type="match status" value="7"/>
</dbReference>
<dbReference type="InterPro" id="IPR012334">
    <property type="entry name" value="Pectin_lyas_fold"/>
</dbReference>
<dbReference type="Proteomes" id="UP000630805">
    <property type="component" value="Unassembled WGS sequence"/>
</dbReference>
<dbReference type="RefSeq" id="WP_176867300.1">
    <property type="nucleotide sequence ID" value="NZ_JABXWT010000021.1"/>
</dbReference>
<evidence type="ECO:0000313" key="3">
    <source>
        <dbReference type="Proteomes" id="UP000630805"/>
    </source>
</evidence>